<dbReference type="SMART" id="SM00388">
    <property type="entry name" value="HisKA"/>
    <property type="match status" value="1"/>
</dbReference>
<evidence type="ECO:0000256" key="8">
    <source>
        <dbReference type="ARBA" id="ARBA00023136"/>
    </source>
</evidence>
<reference evidence="13 14" key="1">
    <citation type="submission" date="2017-10" db="EMBL/GenBank/DDBJ databases">
        <title>Novel microbial diversity and functional potential in the marine mammal oral microbiome.</title>
        <authorList>
            <person name="Dudek N.K."/>
            <person name="Sun C.L."/>
            <person name="Burstein D."/>
            <person name="Kantor R.S."/>
            <person name="Aliaga Goltsman D.S."/>
            <person name="Bik E.M."/>
            <person name="Thomas B.C."/>
            <person name="Banfield J.F."/>
            <person name="Relman D.A."/>
        </authorList>
    </citation>
    <scope>NUCLEOTIDE SEQUENCE [LARGE SCALE GENOMIC DNA]</scope>
    <source>
        <strain evidence="13">DOLJORAL78_61_10</strain>
    </source>
</reference>
<dbReference type="Gene3D" id="1.10.287.130">
    <property type="match status" value="1"/>
</dbReference>
<dbReference type="Gene3D" id="3.30.565.10">
    <property type="entry name" value="Histidine kinase-like ATPase, C-terminal domain"/>
    <property type="match status" value="1"/>
</dbReference>
<dbReference type="Pfam" id="PF02518">
    <property type="entry name" value="HATPase_c"/>
    <property type="match status" value="1"/>
</dbReference>
<name>A0A2G6KFJ2_9ACTN</name>
<dbReference type="SMART" id="SM00387">
    <property type="entry name" value="HATPase_c"/>
    <property type="match status" value="1"/>
</dbReference>
<dbReference type="PROSITE" id="PS50112">
    <property type="entry name" value="PAS"/>
    <property type="match status" value="1"/>
</dbReference>
<dbReference type="AlphaFoldDB" id="A0A2G6KFJ2"/>
<accession>A0A2G6KFJ2</accession>
<evidence type="ECO:0000256" key="6">
    <source>
        <dbReference type="ARBA" id="ARBA00022777"/>
    </source>
</evidence>
<dbReference type="SUPFAM" id="SSF55874">
    <property type="entry name" value="ATPase domain of HSP90 chaperone/DNA topoisomerase II/histidine kinase"/>
    <property type="match status" value="1"/>
</dbReference>
<proteinExistence type="predicted"/>
<evidence type="ECO:0000256" key="7">
    <source>
        <dbReference type="ARBA" id="ARBA00023012"/>
    </source>
</evidence>
<sequence length="398" mass="43375">MWPAVLLAVVVAGVVGWVLARWQYSSRSAHSRDLDRAHETSKRLAAILDDHPDAIILIDAAGEFVYRNQSAQRFDGTHLGVLFDEAIEGCVAEPISDDEPETIIELHGVPKSVFGIIRQPGPDGSTAVYVRNLTEQRRQERVRTDFVANISHELKTPIGALAVLAETLDGETDPDIIARVTGRLHHEANRAARTVDDLMELSRIEAGGDRSFEPVSVDQVIRVAIERVQELAKQRAIGLRVPDPTDGDDQPIIVSGDRLQLVSAIGNLVENAVKYSEADGEVQIRSRVRGDLVEITVSDQGVGIPQRSLDRIFERFYRVDRARSRDTGGTGLGLSIVRHVAASHGGKVTVSSVEGEGSTFVFALPRRLEPFDASGDDESAVLGSNTDYSPAHTAEEMS</sequence>
<gene>
    <name evidence="13" type="ORF">CSA55_00735</name>
</gene>
<evidence type="ECO:0000256" key="2">
    <source>
        <dbReference type="ARBA" id="ARBA00004236"/>
    </source>
</evidence>
<keyword evidence="5" id="KW-0808">Transferase</keyword>
<comment type="caution">
    <text evidence="13">The sequence shown here is derived from an EMBL/GenBank/DDBJ whole genome shotgun (WGS) entry which is preliminary data.</text>
</comment>
<evidence type="ECO:0000259" key="11">
    <source>
        <dbReference type="PROSITE" id="PS50109"/>
    </source>
</evidence>
<dbReference type="GO" id="GO:0005886">
    <property type="term" value="C:plasma membrane"/>
    <property type="evidence" value="ECO:0007669"/>
    <property type="project" value="UniProtKB-SubCell"/>
</dbReference>
<evidence type="ECO:0000256" key="10">
    <source>
        <dbReference type="SAM" id="MobiDB-lite"/>
    </source>
</evidence>
<dbReference type="SUPFAM" id="SSF55785">
    <property type="entry name" value="PYP-like sensor domain (PAS domain)"/>
    <property type="match status" value="1"/>
</dbReference>
<evidence type="ECO:0000313" key="14">
    <source>
        <dbReference type="Proteomes" id="UP000230914"/>
    </source>
</evidence>
<dbReference type="InterPro" id="IPR004358">
    <property type="entry name" value="Sig_transdc_His_kin-like_C"/>
</dbReference>
<dbReference type="EMBL" id="PDSL01000019">
    <property type="protein sequence ID" value="PIE34431.1"/>
    <property type="molecule type" value="Genomic_DNA"/>
</dbReference>
<keyword evidence="4" id="KW-0597">Phosphoprotein</keyword>
<dbReference type="PANTHER" id="PTHR45453:SF1">
    <property type="entry name" value="PHOSPHATE REGULON SENSOR PROTEIN PHOR"/>
    <property type="match status" value="1"/>
</dbReference>
<comment type="catalytic activity">
    <reaction evidence="1">
        <text>ATP + protein L-histidine = ADP + protein N-phospho-L-histidine.</text>
        <dbReference type="EC" id="2.7.13.3"/>
    </reaction>
</comment>
<dbReference type="InterPro" id="IPR035965">
    <property type="entry name" value="PAS-like_dom_sf"/>
</dbReference>
<dbReference type="CDD" id="cd00075">
    <property type="entry name" value="HATPase"/>
    <property type="match status" value="1"/>
</dbReference>
<dbReference type="EC" id="2.7.13.3" evidence="3"/>
<evidence type="ECO:0000313" key="13">
    <source>
        <dbReference type="EMBL" id="PIE34431.1"/>
    </source>
</evidence>
<dbReference type="PANTHER" id="PTHR45453">
    <property type="entry name" value="PHOSPHATE REGULON SENSOR PROTEIN PHOR"/>
    <property type="match status" value="1"/>
</dbReference>
<dbReference type="PROSITE" id="PS50109">
    <property type="entry name" value="HIS_KIN"/>
    <property type="match status" value="1"/>
</dbReference>
<protein>
    <recommendedName>
        <fullName evidence="9">Sensor-like histidine kinase SenX3</fullName>
        <ecNumber evidence="3">2.7.13.3</ecNumber>
    </recommendedName>
</protein>
<dbReference type="PRINTS" id="PR00344">
    <property type="entry name" value="BCTRLSENSOR"/>
</dbReference>
<dbReference type="GO" id="GO:0016036">
    <property type="term" value="P:cellular response to phosphate starvation"/>
    <property type="evidence" value="ECO:0007669"/>
    <property type="project" value="TreeGrafter"/>
</dbReference>
<evidence type="ECO:0000256" key="1">
    <source>
        <dbReference type="ARBA" id="ARBA00000085"/>
    </source>
</evidence>
<comment type="subcellular location">
    <subcellularLocation>
        <location evidence="2">Cell membrane</location>
    </subcellularLocation>
</comment>
<dbReference type="FunFam" id="3.30.565.10:FF:000006">
    <property type="entry name" value="Sensor histidine kinase WalK"/>
    <property type="match status" value="1"/>
</dbReference>
<dbReference type="InterPro" id="IPR000014">
    <property type="entry name" value="PAS"/>
</dbReference>
<evidence type="ECO:0000256" key="9">
    <source>
        <dbReference type="ARBA" id="ARBA00039401"/>
    </source>
</evidence>
<keyword evidence="8" id="KW-0472">Membrane</keyword>
<dbReference type="InterPro" id="IPR003594">
    <property type="entry name" value="HATPase_dom"/>
</dbReference>
<dbReference type="SUPFAM" id="SSF47384">
    <property type="entry name" value="Homodimeric domain of signal transducing histidine kinase"/>
    <property type="match status" value="1"/>
</dbReference>
<dbReference type="InterPro" id="IPR036890">
    <property type="entry name" value="HATPase_C_sf"/>
</dbReference>
<dbReference type="CDD" id="cd00082">
    <property type="entry name" value="HisKA"/>
    <property type="match status" value="1"/>
</dbReference>
<dbReference type="InterPro" id="IPR050351">
    <property type="entry name" value="BphY/WalK/GraS-like"/>
</dbReference>
<keyword evidence="7" id="KW-0902">Two-component regulatory system</keyword>
<dbReference type="GO" id="GO:0000155">
    <property type="term" value="F:phosphorelay sensor kinase activity"/>
    <property type="evidence" value="ECO:0007669"/>
    <property type="project" value="InterPro"/>
</dbReference>
<dbReference type="InterPro" id="IPR003661">
    <property type="entry name" value="HisK_dim/P_dom"/>
</dbReference>
<dbReference type="GO" id="GO:0004721">
    <property type="term" value="F:phosphoprotein phosphatase activity"/>
    <property type="evidence" value="ECO:0007669"/>
    <property type="project" value="TreeGrafter"/>
</dbReference>
<feature type="region of interest" description="Disordered" evidence="10">
    <location>
        <begin position="374"/>
        <end position="398"/>
    </location>
</feature>
<dbReference type="Proteomes" id="UP000230914">
    <property type="component" value="Unassembled WGS sequence"/>
</dbReference>
<evidence type="ECO:0000256" key="4">
    <source>
        <dbReference type="ARBA" id="ARBA00022553"/>
    </source>
</evidence>
<evidence type="ECO:0000256" key="3">
    <source>
        <dbReference type="ARBA" id="ARBA00012438"/>
    </source>
</evidence>
<dbReference type="InterPro" id="IPR036097">
    <property type="entry name" value="HisK_dim/P_sf"/>
</dbReference>
<feature type="domain" description="Histidine kinase" evidence="11">
    <location>
        <begin position="149"/>
        <end position="368"/>
    </location>
</feature>
<dbReference type="Pfam" id="PF00512">
    <property type="entry name" value="HisKA"/>
    <property type="match status" value="1"/>
</dbReference>
<organism evidence="13 14">
    <name type="scientific">Ilumatobacter coccineus</name>
    <dbReference type="NCBI Taxonomy" id="467094"/>
    <lineage>
        <taxon>Bacteria</taxon>
        <taxon>Bacillati</taxon>
        <taxon>Actinomycetota</taxon>
        <taxon>Acidimicrobiia</taxon>
        <taxon>Acidimicrobiales</taxon>
        <taxon>Ilumatobacteraceae</taxon>
        <taxon>Ilumatobacter</taxon>
    </lineage>
</organism>
<keyword evidence="6 13" id="KW-0418">Kinase</keyword>
<feature type="domain" description="PAS" evidence="12">
    <location>
        <begin position="40"/>
        <end position="76"/>
    </location>
</feature>
<evidence type="ECO:0000259" key="12">
    <source>
        <dbReference type="PROSITE" id="PS50112"/>
    </source>
</evidence>
<evidence type="ECO:0000256" key="5">
    <source>
        <dbReference type="ARBA" id="ARBA00022679"/>
    </source>
</evidence>
<dbReference type="InterPro" id="IPR005467">
    <property type="entry name" value="His_kinase_dom"/>
</dbReference>